<dbReference type="InterPro" id="IPR017735">
    <property type="entry name" value="T6SS_FHA"/>
</dbReference>
<evidence type="ECO:0000259" key="3">
    <source>
        <dbReference type="Pfam" id="PF20232"/>
    </source>
</evidence>
<gene>
    <name evidence="4" type="ORF">C7389_12173</name>
</gene>
<reference evidence="4 5" key="1">
    <citation type="submission" date="2019-03" db="EMBL/GenBank/DDBJ databases">
        <title>Genomic Encyclopedia of Type Strains, Phase IV (KMG-IV): sequencing the most valuable type-strain genomes for metagenomic binning, comparative biology and taxonomic classification.</title>
        <authorList>
            <person name="Goeker M."/>
        </authorList>
    </citation>
    <scope>NUCLEOTIDE SEQUENCE [LARGE SCALE GENOMIC DNA]</scope>
    <source>
        <strain evidence="4 5">DSM 12121</strain>
    </source>
</reference>
<protein>
    <submittedName>
        <fullName evidence="4">FHA domain protein</fullName>
    </submittedName>
</protein>
<dbReference type="Pfam" id="PF20232">
    <property type="entry name" value="T6SS_FHA_C"/>
    <property type="match status" value="1"/>
</dbReference>
<dbReference type="Proteomes" id="UP000295129">
    <property type="component" value="Unassembled WGS sequence"/>
</dbReference>
<dbReference type="InterPro" id="IPR000253">
    <property type="entry name" value="FHA_dom"/>
</dbReference>
<evidence type="ECO:0000256" key="1">
    <source>
        <dbReference type="SAM" id="MobiDB-lite"/>
    </source>
</evidence>
<dbReference type="CDD" id="cd00060">
    <property type="entry name" value="FHA"/>
    <property type="match status" value="1"/>
</dbReference>
<dbReference type="RefSeq" id="WP_133594339.1">
    <property type="nucleotide sequence ID" value="NZ_SNVV01000021.1"/>
</dbReference>
<comment type="caution">
    <text evidence="4">The sequence shown here is derived from an EMBL/GenBank/DDBJ whole genome shotgun (WGS) entry which is preliminary data.</text>
</comment>
<dbReference type="AlphaFoldDB" id="A0A4R6DSM7"/>
<dbReference type="NCBIfam" id="TIGR03354">
    <property type="entry name" value="VI_FHA"/>
    <property type="match status" value="1"/>
</dbReference>
<dbReference type="Pfam" id="PF00498">
    <property type="entry name" value="FHA"/>
    <property type="match status" value="1"/>
</dbReference>
<dbReference type="OrthoDB" id="273564at2"/>
<evidence type="ECO:0000313" key="4">
    <source>
        <dbReference type="EMBL" id="TDN47268.1"/>
    </source>
</evidence>
<dbReference type="InterPro" id="IPR008984">
    <property type="entry name" value="SMAD_FHA_dom_sf"/>
</dbReference>
<proteinExistence type="predicted"/>
<feature type="domain" description="FHA" evidence="2">
    <location>
        <begin position="37"/>
        <end position="102"/>
    </location>
</feature>
<feature type="region of interest" description="Disordered" evidence="1">
    <location>
        <begin position="235"/>
        <end position="255"/>
    </location>
</feature>
<evidence type="ECO:0000259" key="2">
    <source>
        <dbReference type="Pfam" id="PF00498"/>
    </source>
</evidence>
<dbReference type="EMBL" id="SNVV01000021">
    <property type="protein sequence ID" value="TDN47268.1"/>
    <property type="molecule type" value="Genomic_DNA"/>
</dbReference>
<sequence length="440" mass="48461">MNSLNTFSRVAMIVTNPQALRLGSLPRHHFDRHGGFIGSRDADWSLDDGRRSVSPLHCQILWDDGAFCLVDRSGETRINDNPAPLGRDVSVRLAQGDHIQIGPFRVAVHLEQAHRHLPDPDRHLAEHSIEELLCAEHGDAADRDGLPHRPGERHPFPCSDSPDALAALIQTPEPAVLDPLLALERAQAMRASVPDSSFSTAIASAGQAPPALEAVLSSAPSSTFGDDRMSRYDFSISPVLPPSSSDEPGETQAPLGPLLEGLGLSTADVDSARLMFDSGQAIRAFVQGLLALRSNTHDGNRLGLQSRTLQPIEDNPLHLGQSCDDTLRALFSSQRSQVHLSPKAAVEESLDELGRHQYAIQQGIEAGLNALLQAFAPEQLLQRFHRYQPAADAPAQPDDWAWQMYTHYYRELRSNRQRGFAKLFWEVFEQHVDRAMRAEA</sequence>
<feature type="domain" description="Type VI secretion system FHA" evidence="3">
    <location>
        <begin position="260"/>
        <end position="431"/>
    </location>
</feature>
<evidence type="ECO:0000313" key="5">
    <source>
        <dbReference type="Proteomes" id="UP000295129"/>
    </source>
</evidence>
<name>A0A4R6DSM7_9RHOO</name>
<dbReference type="SUPFAM" id="SSF49879">
    <property type="entry name" value="SMAD/FHA domain"/>
    <property type="match status" value="1"/>
</dbReference>
<accession>A0A4R6DSM7</accession>
<organism evidence="4 5">
    <name type="scientific">Azoarcus indigens</name>
    <dbReference type="NCBI Taxonomy" id="29545"/>
    <lineage>
        <taxon>Bacteria</taxon>
        <taxon>Pseudomonadati</taxon>
        <taxon>Pseudomonadota</taxon>
        <taxon>Betaproteobacteria</taxon>
        <taxon>Rhodocyclales</taxon>
        <taxon>Zoogloeaceae</taxon>
        <taxon>Azoarcus</taxon>
    </lineage>
</organism>
<dbReference type="InterPro" id="IPR046883">
    <property type="entry name" value="T6SS_FHA_C"/>
</dbReference>
<keyword evidence="5" id="KW-1185">Reference proteome</keyword>
<dbReference type="Gene3D" id="2.60.200.20">
    <property type="match status" value="1"/>
</dbReference>